<proteinExistence type="predicted"/>
<evidence type="ECO:0000313" key="4">
    <source>
        <dbReference type="Proteomes" id="UP000295673"/>
    </source>
</evidence>
<dbReference type="Proteomes" id="UP000295673">
    <property type="component" value="Unassembled WGS sequence"/>
</dbReference>
<dbReference type="SUPFAM" id="SSF56529">
    <property type="entry name" value="FAH"/>
    <property type="match status" value="1"/>
</dbReference>
<dbReference type="InterPro" id="IPR011234">
    <property type="entry name" value="Fumarylacetoacetase-like_C"/>
</dbReference>
<sequence length="230" mass="24901">MPSLLFDPLPIFVIPVKGHDSGLPVRRIFCVGRNYAAHAAEMGGEVDREAPWYFTKSVAHAVLSGAEVPYPSGTENYHHEMELAFAIGLEVSNADEAEAAGAIFAFGCALDMTRRDRQQDGKDNRRPWSLGKDVENSAVFARMTPVEDFGALGNQRISLEVDGKIRQDASLAEMVWSPIELVMHLSRFYTLHPGDVVMTGTPAGVGPVSAGQTVTGFIDGLDPISLSLTK</sequence>
<evidence type="ECO:0000313" key="3">
    <source>
        <dbReference type="EMBL" id="TCL09063.1"/>
    </source>
</evidence>
<gene>
    <name evidence="3" type="ORF">BXY66_1106</name>
</gene>
<accession>A0A4R1NQS2</accession>
<evidence type="ECO:0000256" key="1">
    <source>
        <dbReference type="ARBA" id="ARBA00022723"/>
    </source>
</evidence>
<organism evidence="3 4">
    <name type="scientific">Shimia isoporae</name>
    <dbReference type="NCBI Taxonomy" id="647720"/>
    <lineage>
        <taxon>Bacteria</taxon>
        <taxon>Pseudomonadati</taxon>
        <taxon>Pseudomonadota</taxon>
        <taxon>Alphaproteobacteria</taxon>
        <taxon>Rhodobacterales</taxon>
        <taxon>Roseobacteraceae</taxon>
    </lineage>
</organism>
<dbReference type="Pfam" id="PF01557">
    <property type="entry name" value="FAA_hydrolase"/>
    <property type="match status" value="1"/>
</dbReference>
<dbReference type="PANTHER" id="PTHR11820">
    <property type="entry name" value="ACYLPYRUVASE"/>
    <property type="match status" value="1"/>
</dbReference>
<keyword evidence="1" id="KW-0479">Metal-binding</keyword>
<dbReference type="RefSeq" id="WP_132859137.1">
    <property type="nucleotide sequence ID" value="NZ_SMGR01000001.1"/>
</dbReference>
<reference evidence="3 4" key="1">
    <citation type="submission" date="2019-03" db="EMBL/GenBank/DDBJ databases">
        <title>Genomic Encyclopedia of Archaeal and Bacterial Type Strains, Phase II (KMG-II): from individual species to whole genera.</title>
        <authorList>
            <person name="Goeker M."/>
        </authorList>
    </citation>
    <scope>NUCLEOTIDE SEQUENCE [LARGE SCALE GENOMIC DNA]</scope>
    <source>
        <strain evidence="3 4">DSM 26433</strain>
    </source>
</reference>
<name>A0A4R1NQS2_9RHOB</name>
<evidence type="ECO:0000259" key="2">
    <source>
        <dbReference type="Pfam" id="PF01557"/>
    </source>
</evidence>
<dbReference type="EMBL" id="SMGR01000001">
    <property type="protein sequence ID" value="TCL09063.1"/>
    <property type="molecule type" value="Genomic_DNA"/>
</dbReference>
<keyword evidence="4" id="KW-1185">Reference proteome</keyword>
<protein>
    <submittedName>
        <fullName evidence="3">Fumarylpyruvate hydrolase</fullName>
    </submittedName>
</protein>
<feature type="domain" description="Fumarylacetoacetase-like C-terminal" evidence="2">
    <location>
        <begin position="28"/>
        <end position="215"/>
    </location>
</feature>
<dbReference type="GO" id="GO:0046872">
    <property type="term" value="F:metal ion binding"/>
    <property type="evidence" value="ECO:0007669"/>
    <property type="project" value="UniProtKB-KW"/>
</dbReference>
<keyword evidence="3" id="KW-0378">Hydrolase</keyword>
<dbReference type="Gene3D" id="3.90.850.10">
    <property type="entry name" value="Fumarylacetoacetase-like, C-terminal domain"/>
    <property type="match status" value="1"/>
</dbReference>
<keyword evidence="3" id="KW-0670">Pyruvate</keyword>
<dbReference type="PANTHER" id="PTHR11820:SF90">
    <property type="entry name" value="FLUTATHIONE S-TRANSFERASE"/>
    <property type="match status" value="1"/>
</dbReference>
<dbReference type="AlphaFoldDB" id="A0A4R1NQS2"/>
<dbReference type="InterPro" id="IPR036663">
    <property type="entry name" value="Fumarylacetoacetase_C_sf"/>
</dbReference>
<dbReference type="GO" id="GO:0018773">
    <property type="term" value="F:acetylpyruvate hydrolase activity"/>
    <property type="evidence" value="ECO:0007669"/>
    <property type="project" value="TreeGrafter"/>
</dbReference>
<comment type="caution">
    <text evidence="3">The sequence shown here is derived from an EMBL/GenBank/DDBJ whole genome shotgun (WGS) entry which is preliminary data.</text>
</comment>
<dbReference type="OrthoDB" id="5197601at2"/>